<keyword evidence="6 10" id="KW-1133">Transmembrane helix</keyword>
<evidence type="ECO:0000256" key="5">
    <source>
        <dbReference type="ARBA" id="ARBA00022725"/>
    </source>
</evidence>
<feature type="transmembrane region" description="Helical" evidence="10">
    <location>
        <begin position="122"/>
        <end position="143"/>
    </location>
</feature>
<feature type="transmembrane region" description="Helical" evidence="10">
    <location>
        <begin position="238"/>
        <end position="263"/>
    </location>
</feature>
<keyword evidence="7 10" id="KW-0472">Membrane</keyword>
<keyword evidence="3 10" id="KW-0716">Sensory transduction</keyword>
<dbReference type="AlphaFoldDB" id="A0A1J1IW53"/>
<dbReference type="OrthoDB" id="7757420at2759"/>
<keyword evidence="12" id="KW-1185">Reference proteome</keyword>
<evidence type="ECO:0000313" key="12">
    <source>
        <dbReference type="Proteomes" id="UP000183832"/>
    </source>
</evidence>
<protein>
    <recommendedName>
        <fullName evidence="10">Odorant receptor</fullName>
    </recommendedName>
</protein>
<organism evidence="11 12">
    <name type="scientific">Clunio marinus</name>
    <dbReference type="NCBI Taxonomy" id="568069"/>
    <lineage>
        <taxon>Eukaryota</taxon>
        <taxon>Metazoa</taxon>
        <taxon>Ecdysozoa</taxon>
        <taxon>Arthropoda</taxon>
        <taxon>Hexapoda</taxon>
        <taxon>Insecta</taxon>
        <taxon>Pterygota</taxon>
        <taxon>Neoptera</taxon>
        <taxon>Endopterygota</taxon>
        <taxon>Diptera</taxon>
        <taxon>Nematocera</taxon>
        <taxon>Chironomoidea</taxon>
        <taxon>Chironomidae</taxon>
        <taxon>Clunio</taxon>
    </lineage>
</organism>
<proteinExistence type="inferred from homology"/>
<feature type="transmembrane region" description="Helical" evidence="10">
    <location>
        <begin position="269"/>
        <end position="289"/>
    </location>
</feature>
<evidence type="ECO:0000256" key="3">
    <source>
        <dbReference type="ARBA" id="ARBA00022606"/>
    </source>
</evidence>
<dbReference type="EMBL" id="CVRI01000058">
    <property type="protein sequence ID" value="CRL02769.1"/>
    <property type="molecule type" value="Genomic_DNA"/>
</dbReference>
<keyword evidence="9 10" id="KW-0807">Transducer</keyword>
<evidence type="ECO:0000256" key="8">
    <source>
        <dbReference type="ARBA" id="ARBA00023170"/>
    </source>
</evidence>
<dbReference type="Proteomes" id="UP000183832">
    <property type="component" value="Unassembled WGS sequence"/>
</dbReference>
<dbReference type="Pfam" id="PF02949">
    <property type="entry name" value="7tm_6"/>
    <property type="match status" value="1"/>
</dbReference>
<comment type="similarity">
    <text evidence="10">Belongs to the insect chemoreceptor superfamily. Heteromeric odorant receptor channel (TC 1.A.69) family.</text>
</comment>
<dbReference type="STRING" id="568069.A0A1J1IW53"/>
<dbReference type="PANTHER" id="PTHR21137">
    <property type="entry name" value="ODORANT RECEPTOR"/>
    <property type="match status" value="1"/>
</dbReference>
<evidence type="ECO:0000256" key="7">
    <source>
        <dbReference type="ARBA" id="ARBA00023136"/>
    </source>
</evidence>
<dbReference type="InterPro" id="IPR004117">
    <property type="entry name" value="7tm6_olfct_rcpt"/>
</dbReference>
<dbReference type="GO" id="GO:0005886">
    <property type="term" value="C:plasma membrane"/>
    <property type="evidence" value="ECO:0007669"/>
    <property type="project" value="UniProtKB-SubCell"/>
</dbReference>
<dbReference type="GO" id="GO:0007165">
    <property type="term" value="P:signal transduction"/>
    <property type="evidence" value="ECO:0007669"/>
    <property type="project" value="UniProtKB-KW"/>
</dbReference>
<sequence length="375" mass="43798">MDKNLYKPLAFCFEVLKRFGLWQDGKQTWSYFFLGYLFHLVFIELILCFQIVYLTKTTDVMDFIESFSHITALFAAMMKSFIFIWKLKSIKKSVDSLNEMISNSRFSNNDHMKREVLIVFRIFKIFWMLFACSSLTGFVPIFHNQLPFKMWFPFETVKEKSQIGYWIATIYLQILAFALGSIVVSLDTLPVFLMSFATGFLKQLSERIMKIEKYDDLIECVNNHRFVKNFIKEIEDNFASAIFFQGLISSLTLCTGVFIMSFTESARDFTAITVFLIPITLEIFLPCYFGNKLSVASSALTTSIFHSEWIEKDRKLKKAAMIFMECSQKHLKITSLGTFDVNIATFSSILKSAYSFFNVMKQEILKWHRLLTHNH</sequence>
<dbReference type="GO" id="GO:0004984">
    <property type="term" value="F:olfactory receptor activity"/>
    <property type="evidence" value="ECO:0007669"/>
    <property type="project" value="InterPro"/>
</dbReference>
<feature type="transmembrane region" description="Helical" evidence="10">
    <location>
        <begin position="163"/>
        <end position="186"/>
    </location>
</feature>
<keyword evidence="8 10" id="KW-0675">Receptor</keyword>
<comment type="subcellular location">
    <subcellularLocation>
        <location evidence="1 10">Cell membrane</location>
        <topology evidence="1 10">Multi-pass membrane protein</topology>
    </subcellularLocation>
</comment>
<keyword evidence="4 10" id="KW-0812">Transmembrane</keyword>
<evidence type="ECO:0000256" key="9">
    <source>
        <dbReference type="ARBA" id="ARBA00023224"/>
    </source>
</evidence>
<evidence type="ECO:0000313" key="11">
    <source>
        <dbReference type="EMBL" id="CRL02769.1"/>
    </source>
</evidence>
<comment type="caution">
    <text evidence="10">Lacks conserved residue(s) required for the propagation of feature annotation.</text>
</comment>
<evidence type="ECO:0000256" key="4">
    <source>
        <dbReference type="ARBA" id="ARBA00022692"/>
    </source>
</evidence>
<evidence type="ECO:0000256" key="2">
    <source>
        <dbReference type="ARBA" id="ARBA00022475"/>
    </source>
</evidence>
<dbReference type="PANTHER" id="PTHR21137:SF35">
    <property type="entry name" value="ODORANT RECEPTOR 19A-RELATED"/>
    <property type="match status" value="1"/>
</dbReference>
<evidence type="ECO:0000256" key="6">
    <source>
        <dbReference type="ARBA" id="ARBA00022989"/>
    </source>
</evidence>
<accession>A0A1J1IW53</accession>
<name>A0A1J1IW53_9DIPT</name>
<feature type="transmembrane region" description="Helical" evidence="10">
    <location>
        <begin position="31"/>
        <end position="54"/>
    </location>
</feature>
<evidence type="ECO:0000256" key="1">
    <source>
        <dbReference type="ARBA" id="ARBA00004651"/>
    </source>
</evidence>
<reference evidence="11 12" key="1">
    <citation type="submission" date="2015-04" db="EMBL/GenBank/DDBJ databases">
        <authorList>
            <person name="Syromyatnikov M.Y."/>
            <person name="Popov V.N."/>
        </authorList>
    </citation>
    <scope>NUCLEOTIDE SEQUENCE [LARGE SCALE GENOMIC DNA]</scope>
</reference>
<gene>
    <name evidence="11" type="ORF">CLUMA_CG016002</name>
</gene>
<keyword evidence="2" id="KW-1003">Cell membrane</keyword>
<keyword evidence="5 10" id="KW-0552">Olfaction</keyword>
<feature type="transmembrane region" description="Helical" evidence="10">
    <location>
        <begin position="66"/>
        <end position="85"/>
    </location>
</feature>
<evidence type="ECO:0000256" key="10">
    <source>
        <dbReference type="RuleBase" id="RU351113"/>
    </source>
</evidence>
<dbReference type="GO" id="GO:0005549">
    <property type="term" value="F:odorant binding"/>
    <property type="evidence" value="ECO:0007669"/>
    <property type="project" value="InterPro"/>
</dbReference>